<evidence type="ECO:0000256" key="3">
    <source>
        <dbReference type="PROSITE-ProRule" id="PRU00464"/>
    </source>
</evidence>
<feature type="transmembrane region" description="Helical" evidence="4">
    <location>
        <begin position="280"/>
        <end position="303"/>
    </location>
</feature>
<reference evidence="6 7" key="1">
    <citation type="submission" date="2019-03" db="EMBL/GenBank/DDBJ databases">
        <title>Three New Species of Nocardioides, Nocardioides euryhalodurans sp. nov., Nocardioides seonyuensis sp. nov. and Nocardioides eburneoflavus sp. nov., Iolated from Soil.</title>
        <authorList>
            <person name="Roh S.G."/>
            <person name="Lee C."/>
            <person name="Kim M.-K."/>
            <person name="Kim S.B."/>
        </authorList>
    </citation>
    <scope>NUCLEOTIDE SEQUENCE [LARGE SCALE GENOMIC DNA]</scope>
    <source>
        <strain evidence="6 7">MMS17-SY117</strain>
    </source>
</reference>
<dbReference type="OrthoDB" id="9784774at2"/>
<gene>
    <name evidence="6" type="ORF">EXE57_16890</name>
</gene>
<proteinExistence type="predicted"/>
<dbReference type="PRINTS" id="PR00332">
    <property type="entry name" value="HISTRIAD"/>
</dbReference>
<keyword evidence="4" id="KW-0472">Membrane</keyword>
<keyword evidence="7" id="KW-1185">Reference proteome</keyword>
<keyword evidence="4" id="KW-1133">Transmembrane helix</keyword>
<feature type="short sequence motif" description="Histidine triad motif" evidence="2 3">
    <location>
        <begin position="112"/>
        <end position="116"/>
    </location>
</feature>
<evidence type="ECO:0000256" key="2">
    <source>
        <dbReference type="PIRSR" id="PIRSR601310-3"/>
    </source>
</evidence>
<evidence type="ECO:0000256" key="4">
    <source>
        <dbReference type="SAM" id="Phobius"/>
    </source>
</evidence>
<dbReference type="GO" id="GO:0009117">
    <property type="term" value="P:nucleotide metabolic process"/>
    <property type="evidence" value="ECO:0007669"/>
    <property type="project" value="TreeGrafter"/>
</dbReference>
<dbReference type="KEGG" id="noy:EXE57_16890"/>
<feature type="transmembrane region" description="Helical" evidence="4">
    <location>
        <begin position="216"/>
        <end position="235"/>
    </location>
</feature>
<dbReference type="GO" id="GO:0003824">
    <property type="term" value="F:catalytic activity"/>
    <property type="evidence" value="ECO:0007669"/>
    <property type="project" value="InterPro"/>
</dbReference>
<dbReference type="PROSITE" id="PS51084">
    <property type="entry name" value="HIT_2"/>
    <property type="match status" value="1"/>
</dbReference>
<feature type="active site" description="Tele-AMP-histidine intermediate" evidence="1">
    <location>
        <position position="114"/>
    </location>
</feature>
<dbReference type="SUPFAM" id="SSF54197">
    <property type="entry name" value="HIT-like"/>
    <property type="match status" value="1"/>
</dbReference>
<feature type="domain" description="HIT" evidence="5">
    <location>
        <begin position="20"/>
        <end position="127"/>
    </location>
</feature>
<evidence type="ECO:0000313" key="7">
    <source>
        <dbReference type="Proteomes" id="UP000294894"/>
    </source>
</evidence>
<dbReference type="InterPro" id="IPR011146">
    <property type="entry name" value="HIT-like"/>
</dbReference>
<organism evidence="6 7">
    <name type="scientific">Nocardioides euryhalodurans</name>
    <dbReference type="NCBI Taxonomy" id="2518370"/>
    <lineage>
        <taxon>Bacteria</taxon>
        <taxon>Bacillati</taxon>
        <taxon>Actinomycetota</taxon>
        <taxon>Actinomycetes</taxon>
        <taxon>Propionibacteriales</taxon>
        <taxon>Nocardioidaceae</taxon>
        <taxon>Nocardioides</taxon>
    </lineage>
</organism>
<evidence type="ECO:0000259" key="5">
    <source>
        <dbReference type="PROSITE" id="PS51084"/>
    </source>
</evidence>
<evidence type="ECO:0000256" key="1">
    <source>
        <dbReference type="PIRSR" id="PIRSR601310-1"/>
    </source>
</evidence>
<dbReference type="AlphaFoldDB" id="A0A4P7GNJ0"/>
<name>A0A4P7GNJ0_9ACTN</name>
<dbReference type="InterPro" id="IPR036265">
    <property type="entry name" value="HIT-like_sf"/>
</dbReference>
<keyword evidence="4" id="KW-0812">Transmembrane</keyword>
<sequence length="323" mass="34732">MGKRCGQAVLVSPSREPRCAFCDIIAGDAPARVVSRGRGVTVFLPDEPATRGHVLLVPDDHVSDIWALSQGAARTLASEVLRVAGAARDAMQPEGLNVIQSNGPAATQTVNHLHVHVLPRWANDAVDDFWPSPNPTWSTAELDGMRSALEAAVAASKPAGYDMTSEQDREDRRKHLDLISGAIARMAASSAAAKGWSVTLAGAAFGVALVRESWPFIALGILVLVSFAALDARYLNAERHARKVYNSIADDNTVVPLSMKGLATQGRPPRWWWPNHFRNWSIWLFYAPLAVVGGVLLVIALIAGPAAHPADTKSPRETPSQRP</sequence>
<protein>
    <submittedName>
        <fullName evidence="6">HIT domain-containing protein</fullName>
    </submittedName>
</protein>
<evidence type="ECO:0000313" key="6">
    <source>
        <dbReference type="EMBL" id="QBR93765.1"/>
    </source>
</evidence>
<accession>A0A4P7GNJ0</accession>
<dbReference type="EMBL" id="CP038267">
    <property type="protein sequence ID" value="QBR93765.1"/>
    <property type="molecule type" value="Genomic_DNA"/>
</dbReference>
<dbReference type="PANTHER" id="PTHR46648:SF1">
    <property type="entry name" value="ADENOSINE 5'-MONOPHOSPHORAMIDASE HNT1"/>
    <property type="match status" value="1"/>
</dbReference>
<dbReference type="Proteomes" id="UP000294894">
    <property type="component" value="Chromosome"/>
</dbReference>
<dbReference type="PANTHER" id="PTHR46648">
    <property type="entry name" value="HIT FAMILY PROTEIN 1"/>
    <property type="match status" value="1"/>
</dbReference>
<dbReference type="Gene3D" id="3.30.428.10">
    <property type="entry name" value="HIT-like"/>
    <property type="match status" value="1"/>
</dbReference>
<dbReference type="Pfam" id="PF01230">
    <property type="entry name" value="HIT"/>
    <property type="match status" value="1"/>
</dbReference>
<dbReference type="InterPro" id="IPR001310">
    <property type="entry name" value="Histidine_triad_HIT"/>
</dbReference>